<sequence>MDTQSATAMTLFDVLDRLRGHRTHVLVFICTVSITVRYVLLPADQFVAGLSDYAVLLVGVAGVLLGSKAGDALKERLRAK</sequence>
<gene>
    <name evidence="2" type="ORF">ENO59_04145</name>
</gene>
<feature type="transmembrane region" description="Helical" evidence="1">
    <location>
        <begin position="46"/>
        <end position="66"/>
    </location>
</feature>
<name>A0A7V2F5N5_RHOMR</name>
<dbReference type="EMBL" id="DSGB01000004">
    <property type="protein sequence ID" value="HER95694.1"/>
    <property type="molecule type" value="Genomic_DNA"/>
</dbReference>
<feature type="transmembrane region" description="Helical" evidence="1">
    <location>
        <begin position="21"/>
        <end position="40"/>
    </location>
</feature>
<keyword evidence="1" id="KW-1133">Transmembrane helix</keyword>
<evidence type="ECO:0000313" key="2">
    <source>
        <dbReference type="EMBL" id="HER95694.1"/>
    </source>
</evidence>
<keyword evidence="1" id="KW-0812">Transmembrane</keyword>
<dbReference type="AlphaFoldDB" id="A0A7V2F5N5"/>
<accession>A0A7V2F5N5</accession>
<keyword evidence="1" id="KW-0472">Membrane</keyword>
<reference evidence="2" key="1">
    <citation type="journal article" date="2020" name="mSystems">
        <title>Genome- and Community-Level Interaction Insights into Carbon Utilization and Element Cycling Functions of Hydrothermarchaeota in Hydrothermal Sediment.</title>
        <authorList>
            <person name="Zhou Z."/>
            <person name="Liu Y."/>
            <person name="Xu W."/>
            <person name="Pan J."/>
            <person name="Luo Z.H."/>
            <person name="Li M."/>
        </authorList>
    </citation>
    <scope>NUCLEOTIDE SEQUENCE [LARGE SCALE GENOMIC DNA]</scope>
    <source>
        <strain evidence="2">SpSt-143</strain>
    </source>
</reference>
<organism evidence="2">
    <name type="scientific">Rhodothermus marinus</name>
    <name type="common">Rhodothermus obamensis</name>
    <dbReference type="NCBI Taxonomy" id="29549"/>
    <lineage>
        <taxon>Bacteria</taxon>
        <taxon>Pseudomonadati</taxon>
        <taxon>Rhodothermota</taxon>
        <taxon>Rhodothermia</taxon>
        <taxon>Rhodothermales</taxon>
        <taxon>Rhodothermaceae</taxon>
        <taxon>Rhodothermus</taxon>
    </lineage>
</organism>
<evidence type="ECO:0000256" key="1">
    <source>
        <dbReference type="SAM" id="Phobius"/>
    </source>
</evidence>
<proteinExistence type="predicted"/>
<comment type="caution">
    <text evidence="2">The sequence shown here is derived from an EMBL/GenBank/DDBJ whole genome shotgun (WGS) entry which is preliminary data.</text>
</comment>
<protein>
    <submittedName>
        <fullName evidence="2">Uncharacterized protein</fullName>
    </submittedName>
</protein>